<evidence type="ECO:0000313" key="7">
    <source>
        <dbReference type="EMBL" id="QOW59899.1"/>
    </source>
</evidence>
<keyword evidence="3" id="KW-0813">Transport</keyword>
<evidence type="ECO:0000256" key="4">
    <source>
        <dbReference type="ARBA" id="ARBA00022729"/>
    </source>
</evidence>
<feature type="domain" description="Solute-binding protein family 5" evidence="6">
    <location>
        <begin position="76"/>
        <end position="463"/>
    </location>
</feature>
<dbReference type="InterPro" id="IPR030678">
    <property type="entry name" value="Peptide/Ni-bd"/>
</dbReference>
<dbReference type="SUPFAM" id="SSF53850">
    <property type="entry name" value="Periplasmic binding protein-like II"/>
    <property type="match status" value="1"/>
</dbReference>
<evidence type="ECO:0000256" key="5">
    <source>
        <dbReference type="SAM" id="SignalP"/>
    </source>
</evidence>
<dbReference type="Gene3D" id="3.90.76.10">
    <property type="entry name" value="Dipeptide-binding Protein, Domain 1"/>
    <property type="match status" value="1"/>
</dbReference>
<dbReference type="InterPro" id="IPR039424">
    <property type="entry name" value="SBP_5"/>
</dbReference>
<dbReference type="Proteomes" id="UP000593915">
    <property type="component" value="Chromosome"/>
</dbReference>
<reference evidence="7 8" key="1">
    <citation type="submission" date="2020-09" db="EMBL/GenBank/DDBJ databases">
        <title>Characterization of Treponema spp. from bovine digital dermatitis in Korea.</title>
        <authorList>
            <person name="Espiritu H.M."/>
            <person name="Cho Y.I."/>
            <person name="Mamuad L."/>
        </authorList>
    </citation>
    <scope>NUCLEOTIDE SEQUENCE [LARGE SCALE GENOMIC DNA]</scope>
    <source>
        <strain evidence="7 8">KS1</strain>
    </source>
</reference>
<feature type="chain" id="PRO_5032726371" evidence="5">
    <location>
        <begin position="20"/>
        <end position="546"/>
    </location>
</feature>
<dbReference type="Gene3D" id="3.10.105.10">
    <property type="entry name" value="Dipeptide-binding Protein, Domain 3"/>
    <property type="match status" value="1"/>
</dbReference>
<dbReference type="GO" id="GO:0015833">
    <property type="term" value="P:peptide transport"/>
    <property type="evidence" value="ECO:0007669"/>
    <property type="project" value="TreeGrafter"/>
</dbReference>
<evidence type="ECO:0000256" key="2">
    <source>
        <dbReference type="ARBA" id="ARBA00005695"/>
    </source>
</evidence>
<dbReference type="Pfam" id="PF00496">
    <property type="entry name" value="SBP_bac_5"/>
    <property type="match status" value="1"/>
</dbReference>
<evidence type="ECO:0000259" key="6">
    <source>
        <dbReference type="Pfam" id="PF00496"/>
    </source>
</evidence>
<proteinExistence type="inferred from homology"/>
<name>A0A7S7AVR2_9SPIR</name>
<keyword evidence="4 5" id="KW-0732">Signal</keyword>
<dbReference type="PIRSF" id="PIRSF002741">
    <property type="entry name" value="MppA"/>
    <property type="match status" value="1"/>
</dbReference>
<dbReference type="CDD" id="cd08504">
    <property type="entry name" value="PBP2_OppA"/>
    <property type="match status" value="1"/>
</dbReference>
<dbReference type="InterPro" id="IPR000914">
    <property type="entry name" value="SBP_5_dom"/>
</dbReference>
<protein>
    <submittedName>
        <fullName evidence="7">Peptide ABC transporter substrate-binding protein</fullName>
    </submittedName>
</protein>
<dbReference type="PANTHER" id="PTHR30290">
    <property type="entry name" value="PERIPLASMIC BINDING COMPONENT OF ABC TRANSPORTER"/>
    <property type="match status" value="1"/>
</dbReference>
<gene>
    <name evidence="7" type="ORF">IFE08_08485</name>
</gene>
<dbReference type="Gene3D" id="3.40.190.10">
    <property type="entry name" value="Periplasmic binding protein-like II"/>
    <property type="match status" value="1"/>
</dbReference>
<organism evidence="7 8">
    <name type="scientific">Treponema pedis</name>
    <dbReference type="NCBI Taxonomy" id="409322"/>
    <lineage>
        <taxon>Bacteria</taxon>
        <taxon>Pseudomonadati</taxon>
        <taxon>Spirochaetota</taxon>
        <taxon>Spirochaetia</taxon>
        <taxon>Spirochaetales</taxon>
        <taxon>Treponemataceae</taxon>
        <taxon>Treponema</taxon>
    </lineage>
</organism>
<dbReference type="EMBL" id="CP061839">
    <property type="protein sequence ID" value="QOW59899.1"/>
    <property type="molecule type" value="Genomic_DNA"/>
</dbReference>
<dbReference type="GO" id="GO:0030288">
    <property type="term" value="C:outer membrane-bounded periplasmic space"/>
    <property type="evidence" value="ECO:0007669"/>
    <property type="project" value="UniProtKB-ARBA"/>
</dbReference>
<evidence type="ECO:0000313" key="8">
    <source>
        <dbReference type="Proteomes" id="UP000593915"/>
    </source>
</evidence>
<accession>A0A7S7AVR2</accession>
<comment type="similarity">
    <text evidence="2">Belongs to the bacterial solute-binding protein 5 family.</text>
</comment>
<feature type="signal peptide" evidence="5">
    <location>
        <begin position="1"/>
        <end position="19"/>
    </location>
</feature>
<dbReference type="PROSITE" id="PS51257">
    <property type="entry name" value="PROKAR_LIPOPROTEIN"/>
    <property type="match status" value="1"/>
</dbReference>
<dbReference type="PANTHER" id="PTHR30290:SF10">
    <property type="entry name" value="PERIPLASMIC OLIGOPEPTIDE-BINDING PROTEIN-RELATED"/>
    <property type="match status" value="1"/>
</dbReference>
<comment type="subcellular location">
    <subcellularLocation>
        <location evidence="1">Cell envelope</location>
    </subcellularLocation>
</comment>
<dbReference type="AlphaFoldDB" id="A0A7S7AVR2"/>
<dbReference type="FunFam" id="3.90.76.10:FF:000001">
    <property type="entry name" value="Oligopeptide ABC transporter substrate-binding protein"/>
    <property type="match status" value="1"/>
</dbReference>
<sequence length="546" mass="61533">MKKLVLLSAALLLVFSIIAGCSGGTDEKMGKVYLKTFNTAWPNTLDPSRGSDLYGTIVLQNILEPLVRWDAEEGRLVPAGAESWTISSDGLIYTFKLRDMIWTDDKPVTSADYAYGIRRTANPETASLVTNFIYPLKNGFDVASGKKPVSELGVSTPDEKTLVLELASPLPYFMEMVTYRAFYPQREDWVEKYADTYATTPSTSPMCGPFVLLDDWVINSSKNYEKNAKFWNAANVKLERVEYKVIQDPVAIYSALLSGEIDAASVADAEWREKFENNSDFIKSKAIRPDIVYMLINCSDPLLKNKKIRQALSAAIDRDDLIKAARKGVGLPAYWFSPPTVFLQGQKFNEVGNGPVKDLIDKNQDLKALFIEGLKELGLDPDPSKHTIEFLSSGTSQDSRTEGEYYQQTWKDKIGVNTTVTLSEWGEFRNRLDAQNYQLAALGWNADFNDPSNFLETAWPESKTYQTGWNNDEFNACIVKAQSEQDPKKRFELLKRAEVILIAEEAAVIPLTTRETNSFRRSFVKNLSIDQLDSMGWQKIDTSERK</sequence>
<evidence type="ECO:0000256" key="3">
    <source>
        <dbReference type="ARBA" id="ARBA00022448"/>
    </source>
</evidence>
<dbReference type="GO" id="GO:1904680">
    <property type="term" value="F:peptide transmembrane transporter activity"/>
    <property type="evidence" value="ECO:0007669"/>
    <property type="project" value="TreeGrafter"/>
</dbReference>
<evidence type="ECO:0000256" key="1">
    <source>
        <dbReference type="ARBA" id="ARBA00004196"/>
    </source>
</evidence>
<dbReference type="GO" id="GO:0043190">
    <property type="term" value="C:ATP-binding cassette (ABC) transporter complex"/>
    <property type="evidence" value="ECO:0007669"/>
    <property type="project" value="InterPro"/>
</dbReference>
<dbReference type="RefSeq" id="WP_024469254.1">
    <property type="nucleotide sequence ID" value="NZ_CP061839.1"/>
</dbReference>